<dbReference type="Proteomes" id="UP001280581">
    <property type="component" value="Unassembled WGS sequence"/>
</dbReference>
<feature type="compositionally biased region" description="Basic and acidic residues" evidence="1">
    <location>
        <begin position="235"/>
        <end position="255"/>
    </location>
</feature>
<sequence>MEQLPKPRRYKVLETLISSVPGTAGNEHRRNGENQRIPTAVETAAPYGSPANPITELRGRGTHRDPYWFKEWTTGGVISTESHGETFVVEDMRKDIDEATKGIASRSTALNHIPDDAGLRLNDDQAIPTSRKPAKQPSRAQKALFQETDKMKFGIFTKPSRNSHRSEKVPARRKDFGGQRSGAFRNPSNKSQNAPEVSIQKNNGEQMAAIFTEPLDTSYKDQRVPTPSRIPVTPDPERTALLEQFKREWDEHGDLDWADPQAAAPKKDYSISPPRSYGPRKRISKKKRKLAPKKLVPNLGSSQCAGPSNAEEHHEC</sequence>
<feature type="compositionally biased region" description="Basic and acidic residues" evidence="1">
    <location>
        <begin position="164"/>
        <end position="177"/>
    </location>
</feature>
<evidence type="ECO:0000313" key="3">
    <source>
        <dbReference type="Proteomes" id="UP001280581"/>
    </source>
</evidence>
<feature type="region of interest" description="Disordered" evidence="1">
    <location>
        <begin position="213"/>
        <end position="316"/>
    </location>
</feature>
<name>A0AAN6RM75_9PLEO</name>
<organism evidence="2 3">
    <name type="scientific">Pseudopithomyces chartarum</name>
    <dbReference type="NCBI Taxonomy" id="1892770"/>
    <lineage>
        <taxon>Eukaryota</taxon>
        <taxon>Fungi</taxon>
        <taxon>Dikarya</taxon>
        <taxon>Ascomycota</taxon>
        <taxon>Pezizomycotina</taxon>
        <taxon>Dothideomycetes</taxon>
        <taxon>Pleosporomycetidae</taxon>
        <taxon>Pleosporales</taxon>
        <taxon>Massarineae</taxon>
        <taxon>Didymosphaeriaceae</taxon>
        <taxon>Pseudopithomyces</taxon>
    </lineage>
</organism>
<evidence type="ECO:0000256" key="1">
    <source>
        <dbReference type="SAM" id="MobiDB-lite"/>
    </source>
</evidence>
<keyword evidence="3" id="KW-1185">Reference proteome</keyword>
<feature type="region of interest" description="Disordered" evidence="1">
    <location>
        <begin position="114"/>
        <end position="195"/>
    </location>
</feature>
<protein>
    <submittedName>
        <fullName evidence="2">Uncharacterized protein</fullName>
    </submittedName>
</protein>
<comment type="caution">
    <text evidence="2">The sequence shown here is derived from an EMBL/GenBank/DDBJ whole genome shotgun (WGS) entry which is preliminary data.</text>
</comment>
<dbReference type="AlphaFoldDB" id="A0AAN6RM75"/>
<feature type="compositionally biased region" description="Polar residues" evidence="1">
    <location>
        <begin position="186"/>
        <end position="195"/>
    </location>
</feature>
<dbReference type="EMBL" id="WVTA01000001">
    <property type="protein sequence ID" value="KAK3217072.1"/>
    <property type="molecule type" value="Genomic_DNA"/>
</dbReference>
<feature type="compositionally biased region" description="Basic residues" evidence="1">
    <location>
        <begin position="278"/>
        <end position="292"/>
    </location>
</feature>
<reference evidence="2 3" key="1">
    <citation type="submission" date="2021-02" db="EMBL/GenBank/DDBJ databases">
        <title>Genome assembly of Pseudopithomyces chartarum.</title>
        <authorList>
            <person name="Jauregui R."/>
            <person name="Singh J."/>
            <person name="Voisey C."/>
        </authorList>
    </citation>
    <scope>NUCLEOTIDE SEQUENCE [LARGE SCALE GENOMIC DNA]</scope>
    <source>
        <strain evidence="2 3">AGR01</strain>
    </source>
</reference>
<evidence type="ECO:0000313" key="2">
    <source>
        <dbReference type="EMBL" id="KAK3217072.1"/>
    </source>
</evidence>
<gene>
    <name evidence="2" type="ORF">GRF29_1g1874803</name>
</gene>
<feature type="compositionally biased region" description="Basic and acidic residues" evidence="1">
    <location>
        <begin position="114"/>
        <end position="123"/>
    </location>
</feature>
<proteinExistence type="predicted"/>
<accession>A0AAN6RM75</accession>